<dbReference type="Gene3D" id="3.40.50.720">
    <property type="entry name" value="NAD(P)-binding Rossmann-like Domain"/>
    <property type="match status" value="1"/>
</dbReference>
<accession>A0A075GFH5</accession>
<gene>
    <name evidence="1" type="primary">MOCS3</name>
    <name evidence="1" type="synonym">moeB</name>
    <name evidence="1" type="synonym">UBA4</name>
</gene>
<dbReference type="InterPro" id="IPR035985">
    <property type="entry name" value="Ubiquitin-activating_enz"/>
</dbReference>
<proteinExistence type="predicted"/>
<organism evidence="1">
    <name type="scientific">uncultured marine thaumarchaeote KM3_131_F04</name>
    <dbReference type="NCBI Taxonomy" id="1456002"/>
    <lineage>
        <taxon>Archaea</taxon>
        <taxon>Nitrososphaerota</taxon>
        <taxon>environmental samples</taxon>
    </lineage>
</organism>
<dbReference type="SUPFAM" id="SSF69572">
    <property type="entry name" value="Activating enzymes of the ubiquitin-like proteins"/>
    <property type="match status" value="1"/>
</dbReference>
<reference evidence="1" key="1">
    <citation type="journal article" date="2014" name="Genome Biol. Evol.">
        <title>Pangenome evidence for extensive interdomain horizontal transfer affecting lineage core and shell genes in uncultured planktonic thaumarchaeota and euryarchaeota.</title>
        <authorList>
            <person name="Deschamps P."/>
            <person name="Zivanovic Y."/>
            <person name="Moreira D."/>
            <person name="Rodriguez-Valera F."/>
            <person name="Lopez-Garcia P."/>
        </authorList>
    </citation>
    <scope>NUCLEOTIDE SEQUENCE</scope>
</reference>
<evidence type="ECO:0000313" key="1">
    <source>
        <dbReference type="EMBL" id="AIF00403.1"/>
    </source>
</evidence>
<protein>
    <submittedName>
        <fullName evidence="1">UBA/THIF-type NAD/FAD binding protein (MOCS3, UBA4, moeB)</fullName>
    </submittedName>
</protein>
<dbReference type="GO" id="GO:0008641">
    <property type="term" value="F:ubiquitin-like modifier activating enzyme activity"/>
    <property type="evidence" value="ECO:0007669"/>
    <property type="project" value="InterPro"/>
</dbReference>
<dbReference type="AlphaFoldDB" id="A0A075GFH5"/>
<dbReference type="EMBL" id="KF900590">
    <property type="protein sequence ID" value="AIF00403.1"/>
    <property type="molecule type" value="Genomic_DNA"/>
</dbReference>
<sequence>MFPALDEDSMPTCSIEGVHPSILSIIGGIEVSEAVKIITGKAPSLKDKVLHVDLENLIFNFTKVSRVQECSVCGSGKKQDKPKEELILEELCGRNRGKRTFSVTPTYPVVLNVDDVTSIAKERGFVVENLGDLGISMRTNDISVSFMKSGSAVLVGPKDEQEATSLYKDFIGTKSIITEHKNI</sequence>
<name>A0A075GFH5_9ARCH</name>